<sequence>MAKYTIRDFAKGDQVYHLSNSKLKMVVVEVLTDENEISCRWVDNDGRTQSVRFITEELGKTDDLRPRLKTITKI</sequence>
<gene>
    <name evidence="1" type="ORF">K8352_16965</name>
</gene>
<organism evidence="1 2">
    <name type="scientific">Cerina litoralis</name>
    <dbReference type="NCBI Taxonomy" id="2874477"/>
    <lineage>
        <taxon>Bacteria</taxon>
        <taxon>Pseudomonadati</taxon>
        <taxon>Bacteroidota</taxon>
        <taxon>Flavobacteriia</taxon>
        <taxon>Flavobacteriales</taxon>
        <taxon>Flavobacteriaceae</taxon>
        <taxon>Cerina</taxon>
    </lineage>
</organism>
<comment type="caution">
    <text evidence="1">The sequence shown here is derived from an EMBL/GenBank/DDBJ whole genome shotgun (WGS) entry which is preliminary data.</text>
</comment>
<protein>
    <recommendedName>
        <fullName evidence="3">DUF2158 domain-containing protein</fullName>
    </recommendedName>
</protein>
<evidence type="ECO:0008006" key="3">
    <source>
        <dbReference type="Google" id="ProtNLM"/>
    </source>
</evidence>
<dbReference type="AlphaFoldDB" id="A0AAE3EWM8"/>
<dbReference type="RefSeq" id="WP_317903592.1">
    <property type="nucleotide sequence ID" value="NZ_JAIRBC010000032.1"/>
</dbReference>
<keyword evidence="2" id="KW-1185">Reference proteome</keyword>
<dbReference type="EMBL" id="JAIRBC010000032">
    <property type="protein sequence ID" value="MCG2462455.1"/>
    <property type="molecule type" value="Genomic_DNA"/>
</dbReference>
<accession>A0AAE3EWM8</accession>
<proteinExistence type="predicted"/>
<evidence type="ECO:0000313" key="2">
    <source>
        <dbReference type="Proteomes" id="UP001200642"/>
    </source>
</evidence>
<reference evidence="1" key="1">
    <citation type="submission" date="2023-02" db="EMBL/GenBank/DDBJ databases">
        <title>Genome of Flavobacteriaceae gen. nov. sp. strain F89.</title>
        <authorList>
            <person name="Wang Y."/>
        </authorList>
    </citation>
    <scope>NUCLEOTIDE SEQUENCE</scope>
    <source>
        <strain evidence="1">F89</strain>
    </source>
</reference>
<evidence type="ECO:0000313" key="1">
    <source>
        <dbReference type="EMBL" id="MCG2462455.1"/>
    </source>
</evidence>
<name>A0AAE3EWM8_9FLAO</name>
<dbReference type="Proteomes" id="UP001200642">
    <property type="component" value="Unassembled WGS sequence"/>
</dbReference>